<feature type="domain" description="UvrD-like helicase C-terminal" evidence="17">
    <location>
        <begin position="301"/>
        <end position="598"/>
    </location>
</feature>
<comment type="catalytic activity">
    <reaction evidence="12">
        <text>Couples ATP hydrolysis with the unwinding of duplex DNA by translocating in the 3'-5' direction.</text>
        <dbReference type="EC" id="5.6.2.4"/>
    </reaction>
</comment>
<protein>
    <recommendedName>
        <fullName evidence="13">DNA 3'-5' helicase</fullName>
        <ecNumber evidence="13">5.6.2.4</ecNumber>
    </recommendedName>
</protein>
<evidence type="ECO:0000256" key="4">
    <source>
        <dbReference type="ARBA" id="ARBA00022763"/>
    </source>
</evidence>
<evidence type="ECO:0000256" key="15">
    <source>
        <dbReference type="PROSITE-ProRule" id="PRU00560"/>
    </source>
</evidence>
<keyword evidence="2" id="KW-0540">Nuclease</keyword>
<proteinExistence type="inferred from homology"/>
<evidence type="ECO:0000313" key="19">
    <source>
        <dbReference type="Proteomes" id="UP000243077"/>
    </source>
</evidence>
<feature type="binding site" evidence="15">
    <location>
        <begin position="24"/>
        <end position="31"/>
    </location>
    <ligand>
        <name>ATP</name>
        <dbReference type="ChEBI" id="CHEBI:30616"/>
    </ligand>
</feature>
<gene>
    <name evidence="18" type="ORF">C3B54_111548</name>
</gene>
<evidence type="ECO:0000256" key="13">
    <source>
        <dbReference type="ARBA" id="ARBA00034808"/>
    </source>
</evidence>
<dbReference type="Gene3D" id="1.10.486.10">
    <property type="entry name" value="PCRA, domain 4"/>
    <property type="match status" value="1"/>
</dbReference>
<dbReference type="Gene3D" id="1.10.10.160">
    <property type="match status" value="1"/>
</dbReference>
<keyword evidence="11" id="KW-0413">Isomerase</keyword>
<dbReference type="Pfam" id="PF00580">
    <property type="entry name" value="UvrD-helicase"/>
    <property type="match status" value="1"/>
</dbReference>
<dbReference type="AlphaFoldDB" id="A0A2L2BS38"/>
<dbReference type="GO" id="GO:0000725">
    <property type="term" value="P:recombinational repair"/>
    <property type="evidence" value="ECO:0007669"/>
    <property type="project" value="TreeGrafter"/>
</dbReference>
<name>A0A2L2BS38_9MICO</name>
<organism evidence="18 19">
    <name type="scientific">Pontimonas salivibrio</name>
    <dbReference type="NCBI Taxonomy" id="1159327"/>
    <lineage>
        <taxon>Bacteria</taxon>
        <taxon>Bacillati</taxon>
        <taxon>Actinomycetota</taxon>
        <taxon>Actinomycetes</taxon>
        <taxon>Micrococcales</taxon>
        <taxon>Microbacteriaceae</taxon>
        <taxon>Pontimonas</taxon>
    </lineage>
</organism>
<dbReference type="EC" id="5.6.2.4" evidence="13"/>
<evidence type="ECO:0000256" key="12">
    <source>
        <dbReference type="ARBA" id="ARBA00034617"/>
    </source>
</evidence>
<dbReference type="GO" id="GO:0004527">
    <property type="term" value="F:exonuclease activity"/>
    <property type="evidence" value="ECO:0007669"/>
    <property type="project" value="UniProtKB-KW"/>
</dbReference>
<keyword evidence="5 15" id="KW-0378">Hydrolase</keyword>
<dbReference type="EMBL" id="CP026923">
    <property type="protein sequence ID" value="AVG24485.1"/>
    <property type="molecule type" value="Genomic_DNA"/>
</dbReference>
<dbReference type="SUPFAM" id="SSF52540">
    <property type="entry name" value="P-loop containing nucleoside triphosphate hydrolases"/>
    <property type="match status" value="1"/>
</dbReference>
<evidence type="ECO:0000256" key="14">
    <source>
        <dbReference type="ARBA" id="ARBA00048988"/>
    </source>
</evidence>
<dbReference type="Gene3D" id="3.90.320.10">
    <property type="match status" value="1"/>
</dbReference>
<evidence type="ECO:0000256" key="11">
    <source>
        <dbReference type="ARBA" id="ARBA00023235"/>
    </source>
</evidence>
<evidence type="ECO:0000259" key="17">
    <source>
        <dbReference type="PROSITE" id="PS51217"/>
    </source>
</evidence>
<dbReference type="PROSITE" id="PS51217">
    <property type="entry name" value="UVRD_HELICASE_CTER"/>
    <property type="match status" value="1"/>
</dbReference>
<keyword evidence="9" id="KW-0238">DNA-binding</keyword>
<sequence length="1014" mass="110397">MSAHLGLPGELVEAGLGKPQIVLGAPGSGKTSLIRARVAHAVAGGVNPDAIRILTPTREQATRMRDELGVMLGVPTRGAMVMSVQAFCFSLLRSDQEARGVEPSKLRSGADVDQDIRSVLDEQRDSGVGPQWPEHLHPAVRSTEAFRTELRELIARLTEWGLGSRDLRRWSTVHPAWPAVADFLDDYERVIARSRPDEYDAAELLRVATSLIEASRTPPEGLRMVLCDDFQDLSPAAGSLVQALHSASVHVGIYADPDLAGQTFRGADPAGPMRVADLLSVTPHILPAVYRHGQVLRDAVSSITSRIGTARAGAQRKAQSVDLGQEPDGDHPFLAVRSPSAGREAHDIARVLLSRHRDHGVAFSEMAIATRRASHIPFLAHALQQAGIATEQDYRVGLGEHPASKDLVGWVLAARTPGWLTPERATVLLEGLYGGFDSRRLRRLGSFLRVIDHAEGQPRRGIESIIDVLESGEYPLELPASFHRPLSRILEVLAAIRALPEGSSAALVLSTAWQAWAVEDSWVARSSDASQPSLFHREALHQVSALLATAERFVERHHGVSPEAFFLRVLDNDITEDVVVQRSERTGVLISTPAGLAGMECDTVVLQGLNDHVWPNTRIRWSLLGAPLVARAVRGQLDEAIDDQRVVIDDELRMAALALSRARHMVLVSAIESEDTGPSALFRLLAERAHEVPSDPGPLGSSRELVGHYRSQLEPSVKEAEWQSAASALSLLAAREVQGAHPSQWWGLGPITSETPLYHDTEIPLSPSRIGAVEQSPLDWFLDRVAPDEYTAAVGIGSLVHYALEHEPWGDEDTLLSLVEGRWSELDFDSWWVSKSEASKARGLVHALAAYLRERQAAGAEVVGIEQGFQLRVDNIVVNGLVDRIERSVDGGLVVVDLKTGKAITNAEEIASHPQLQAYQLALADPATREAWEVEGPSEGAWLLYVSGGVRGKPFRVAAQEPLGEEGIQESLERIRSAGAHMAQARFMGPRFFPVAGRSVSRHRWQRVGSVCGD</sequence>
<keyword evidence="8 15" id="KW-0067">ATP-binding</keyword>
<dbReference type="PANTHER" id="PTHR11070">
    <property type="entry name" value="UVRD / RECB / PCRA DNA HELICASE FAMILY MEMBER"/>
    <property type="match status" value="1"/>
</dbReference>
<dbReference type="PANTHER" id="PTHR11070:SF59">
    <property type="entry name" value="DNA 3'-5' HELICASE"/>
    <property type="match status" value="1"/>
</dbReference>
<evidence type="ECO:0000256" key="6">
    <source>
        <dbReference type="ARBA" id="ARBA00022806"/>
    </source>
</evidence>
<dbReference type="InterPro" id="IPR038726">
    <property type="entry name" value="PDDEXK_AddAB-type"/>
</dbReference>
<dbReference type="Gene3D" id="3.40.50.300">
    <property type="entry name" value="P-loop containing nucleotide triphosphate hydrolases"/>
    <property type="match status" value="2"/>
</dbReference>
<evidence type="ECO:0000256" key="10">
    <source>
        <dbReference type="ARBA" id="ARBA00023204"/>
    </source>
</evidence>
<dbReference type="RefSeq" id="WP_158665599.1">
    <property type="nucleotide sequence ID" value="NZ_CP026923.1"/>
</dbReference>
<dbReference type="Proteomes" id="UP000243077">
    <property type="component" value="Chromosome"/>
</dbReference>
<evidence type="ECO:0000313" key="18">
    <source>
        <dbReference type="EMBL" id="AVG24485.1"/>
    </source>
</evidence>
<accession>A0A2L2BS38</accession>
<comment type="catalytic activity">
    <reaction evidence="14">
        <text>ATP + H2O = ADP + phosphate + H(+)</text>
        <dbReference type="Rhea" id="RHEA:13065"/>
        <dbReference type="ChEBI" id="CHEBI:15377"/>
        <dbReference type="ChEBI" id="CHEBI:15378"/>
        <dbReference type="ChEBI" id="CHEBI:30616"/>
        <dbReference type="ChEBI" id="CHEBI:43474"/>
        <dbReference type="ChEBI" id="CHEBI:456216"/>
        <dbReference type="EC" id="5.6.2.4"/>
    </reaction>
</comment>
<evidence type="ECO:0000256" key="1">
    <source>
        <dbReference type="ARBA" id="ARBA00009922"/>
    </source>
</evidence>
<keyword evidence="19" id="KW-1185">Reference proteome</keyword>
<dbReference type="InterPro" id="IPR014016">
    <property type="entry name" value="UvrD-like_ATP-bd"/>
</dbReference>
<dbReference type="GO" id="GO:0043138">
    <property type="term" value="F:3'-5' DNA helicase activity"/>
    <property type="evidence" value="ECO:0007669"/>
    <property type="project" value="UniProtKB-EC"/>
</dbReference>
<dbReference type="GO" id="GO:0033202">
    <property type="term" value="C:DNA helicase complex"/>
    <property type="evidence" value="ECO:0007669"/>
    <property type="project" value="TreeGrafter"/>
</dbReference>
<dbReference type="InterPro" id="IPR011604">
    <property type="entry name" value="PDDEXK-like_dom_sf"/>
</dbReference>
<comment type="similarity">
    <text evidence="1">Belongs to the helicase family. UvrD subfamily.</text>
</comment>
<evidence type="ECO:0000259" key="16">
    <source>
        <dbReference type="PROSITE" id="PS51198"/>
    </source>
</evidence>
<evidence type="ECO:0000256" key="2">
    <source>
        <dbReference type="ARBA" id="ARBA00022722"/>
    </source>
</evidence>
<dbReference type="Pfam" id="PF12705">
    <property type="entry name" value="PDDEXK_1"/>
    <property type="match status" value="1"/>
</dbReference>
<dbReference type="GO" id="GO:0005524">
    <property type="term" value="F:ATP binding"/>
    <property type="evidence" value="ECO:0007669"/>
    <property type="project" value="UniProtKB-UniRule"/>
</dbReference>
<dbReference type="InterPro" id="IPR013986">
    <property type="entry name" value="DExx_box_DNA_helicase_dom_sf"/>
</dbReference>
<evidence type="ECO:0000256" key="8">
    <source>
        <dbReference type="ARBA" id="ARBA00022840"/>
    </source>
</evidence>
<reference evidence="18 19" key="1">
    <citation type="submission" date="2018-02" db="EMBL/GenBank/DDBJ databases">
        <title>Complete genome of the streamlined marine actinobacterium Pontimonas salivibrio CL-TW6 adapted to coastal planktonic lifestype.</title>
        <authorList>
            <person name="Cho B.C."/>
            <person name="Hardies S.C."/>
            <person name="Jang G.I."/>
            <person name="Hwang C.Y."/>
        </authorList>
    </citation>
    <scope>NUCLEOTIDE SEQUENCE [LARGE SCALE GENOMIC DNA]</scope>
    <source>
        <strain evidence="18 19">CL-TW6</strain>
    </source>
</reference>
<evidence type="ECO:0000256" key="3">
    <source>
        <dbReference type="ARBA" id="ARBA00022741"/>
    </source>
</evidence>
<keyword evidence="3 15" id="KW-0547">Nucleotide-binding</keyword>
<keyword evidence="6 15" id="KW-0347">Helicase</keyword>
<dbReference type="GO" id="GO:0003677">
    <property type="term" value="F:DNA binding"/>
    <property type="evidence" value="ECO:0007669"/>
    <property type="project" value="UniProtKB-KW"/>
</dbReference>
<evidence type="ECO:0000256" key="7">
    <source>
        <dbReference type="ARBA" id="ARBA00022839"/>
    </source>
</evidence>
<evidence type="ECO:0000256" key="9">
    <source>
        <dbReference type="ARBA" id="ARBA00023125"/>
    </source>
</evidence>
<evidence type="ECO:0000256" key="5">
    <source>
        <dbReference type="ARBA" id="ARBA00022801"/>
    </source>
</evidence>
<dbReference type="InterPro" id="IPR000212">
    <property type="entry name" value="DNA_helicase_UvrD/REP"/>
</dbReference>
<keyword evidence="7" id="KW-0269">Exonuclease</keyword>
<dbReference type="OrthoDB" id="5240387at2"/>
<dbReference type="InterPro" id="IPR014017">
    <property type="entry name" value="DNA_helicase_UvrD-like_C"/>
</dbReference>
<feature type="domain" description="UvrD-like helicase ATP-binding" evidence="16">
    <location>
        <begin position="3"/>
        <end position="293"/>
    </location>
</feature>
<keyword evidence="10" id="KW-0234">DNA repair</keyword>
<dbReference type="InterPro" id="IPR027417">
    <property type="entry name" value="P-loop_NTPase"/>
</dbReference>
<dbReference type="PROSITE" id="PS51198">
    <property type="entry name" value="UVRD_HELICASE_ATP_BIND"/>
    <property type="match status" value="1"/>
</dbReference>
<dbReference type="KEGG" id="psai:C3B54_111548"/>
<dbReference type="GO" id="GO:0005829">
    <property type="term" value="C:cytosol"/>
    <property type="evidence" value="ECO:0007669"/>
    <property type="project" value="TreeGrafter"/>
</dbReference>
<keyword evidence="4" id="KW-0227">DNA damage</keyword>